<feature type="region of interest" description="Disordered" evidence="1">
    <location>
        <begin position="358"/>
        <end position="383"/>
    </location>
</feature>
<reference evidence="3 4" key="1">
    <citation type="journal article" date="2023" name="Elife">
        <title>Identification of key yeast species and microbe-microbe interactions impacting larval growth of Drosophila in the wild.</title>
        <authorList>
            <person name="Mure A."/>
            <person name="Sugiura Y."/>
            <person name="Maeda R."/>
            <person name="Honda K."/>
            <person name="Sakurai N."/>
            <person name="Takahashi Y."/>
            <person name="Watada M."/>
            <person name="Katoh T."/>
            <person name="Gotoh A."/>
            <person name="Gotoh Y."/>
            <person name="Taniguchi I."/>
            <person name="Nakamura K."/>
            <person name="Hayashi T."/>
            <person name="Katayama T."/>
            <person name="Uemura T."/>
            <person name="Hattori Y."/>
        </authorList>
    </citation>
    <scope>NUCLEOTIDE SEQUENCE [LARGE SCALE GENOMIC DNA]</scope>
    <source>
        <strain evidence="3 4">SC-9</strain>
    </source>
</reference>
<dbReference type="RefSeq" id="XP_064854149.1">
    <property type="nucleotide sequence ID" value="XM_064998077.1"/>
</dbReference>
<keyword evidence="4" id="KW-1185">Reference proteome</keyword>
<feature type="compositionally biased region" description="Low complexity" evidence="1">
    <location>
        <begin position="489"/>
        <end position="501"/>
    </location>
</feature>
<protein>
    <submittedName>
        <fullName evidence="3">Inn1 protein</fullName>
    </submittedName>
</protein>
<feature type="compositionally biased region" description="Low complexity" evidence="1">
    <location>
        <begin position="302"/>
        <end position="320"/>
    </location>
</feature>
<gene>
    <name evidence="3" type="ORF">DASC09_044780</name>
</gene>
<dbReference type="AlphaFoldDB" id="A0AAV5QSP0"/>
<feature type="region of interest" description="Disordered" evidence="1">
    <location>
        <begin position="294"/>
        <end position="330"/>
    </location>
</feature>
<dbReference type="PANTHER" id="PTHR47052">
    <property type="entry name" value="CONSERVED SERINE PROLINE-RICH PROTEIN (AFU_ORTHOLOGUE AFUA_2G01790)"/>
    <property type="match status" value="1"/>
</dbReference>
<feature type="compositionally biased region" description="Low complexity" evidence="1">
    <location>
        <begin position="455"/>
        <end position="465"/>
    </location>
</feature>
<evidence type="ECO:0000256" key="1">
    <source>
        <dbReference type="SAM" id="MobiDB-lite"/>
    </source>
</evidence>
<dbReference type="InterPro" id="IPR035892">
    <property type="entry name" value="C2_domain_sf"/>
</dbReference>
<dbReference type="InterPro" id="IPR052981">
    <property type="entry name" value="Ingression_C2_domain"/>
</dbReference>
<comment type="caution">
    <text evidence="3">The sequence shown here is derived from an EMBL/GenBank/DDBJ whole genome shotgun (WGS) entry which is preliminary data.</text>
</comment>
<dbReference type="Gene3D" id="2.60.40.150">
    <property type="entry name" value="C2 domain"/>
    <property type="match status" value="1"/>
</dbReference>
<feature type="compositionally biased region" description="Polar residues" evidence="1">
    <location>
        <begin position="439"/>
        <end position="448"/>
    </location>
</feature>
<evidence type="ECO:0000313" key="3">
    <source>
        <dbReference type="EMBL" id="GMM37153.1"/>
    </source>
</evidence>
<proteinExistence type="predicted"/>
<evidence type="ECO:0000313" key="4">
    <source>
        <dbReference type="Proteomes" id="UP001360560"/>
    </source>
</evidence>
<feature type="domain" description="C2" evidence="2">
    <location>
        <begin position="1"/>
        <end position="110"/>
    </location>
</feature>
<accession>A0AAV5QSP0</accession>
<dbReference type="PROSITE" id="PS50004">
    <property type="entry name" value="C2"/>
    <property type="match status" value="1"/>
</dbReference>
<evidence type="ECO:0000259" key="2">
    <source>
        <dbReference type="PROSITE" id="PS50004"/>
    </source>
</evidence>
<dbReference type="Proteomes" id="UP001360560">
    <property type="component" value="Unassembled WGS sequence"/>
</dbReference>
<dbReference type="CDD" id="cd08681">
    <property type="entry name" value="C2_fungal_Inn1p-like"/>
    <property type="match status" value="1"/>
</dbReference>
<dbReference type="InterPro" id="IPR000008">
    <property type="entry name" value="C2_dom"/>
</dbReference>
<dbReference type="PANTHER" id="PTHR47052:SF3">
    <property type="entry name" value="INGRESSION PROTEIN 1"/>
    <property type="match status" value="1"/>
</dbReference>
<organism evidence="3 4">
    <name type="scientific">Saccharomycopsis crataegensis</name>
    <dbReference type="NCBI Taxonomy" id="43959"/>
    <lineage>
        <taxon>Eukaryota</taxon>
        <taxon>Fungi</taxon>
        <taxon>Dikarya</taxon>
        <taxon>Ascomycota</taxon>
        <taxon>Saccharomycotina</taxon>
        <taxon>Saccharomycetes</taxon>
        <taxon>Saccharomycopsidaceae</taxon>
        <taxon>Saccharomycopsis</taxon>
    </lineage>
</organism>
<dbReference type="SMART" id="SM00239">
    <property type="entry name" value="C2"/>
    <property type="match status" value="1"/>
</dbReference>
<dbReference type="GeneID" id="90075128"/>
<dbReference type="InterPro" id="IPR037791">
    <property type="entry name" value="C2_fungal_Inn1"/>
</dbReference>
<dbReference type="SUPFAM" id="SSF49562">
    <property type="entry name" value="C2 domain (Calcium/lipid-binding domain, CaLB)"/>
    <property type="match status" value="1"/>
</dbReference>
<name>A0AAV5QSP0_9ASCO</name>
<dbReference type="Pfam" id="PF00168">
    <property type="entry name" value="C2"/>
    <property type="match status" value="1"/>
</dbReference>
<sequence>MSDLRGSGTLIIVILKARNLPNRRKLDKQNPYCIARIANIVDRTPAIARGGQTPEWNHESRFQLTSDINPLLKVSILDETKKQPVLIGDAEIDCSPVFNTSSEDGYDKWHPLQYAGRTAGEVYVEMTFYPSAPTEQVKKKGAVTLHRNTIRPLPIRPGEEDSFVSLDDNKYLDDDYRDDYDARSDYFRSHRSKSPLKSSPYSSVAGDSNYSEVFNDAMSDEYSRRSRLGNFQATQNSSAFQGSQRTEFSSIFDDSIARQILKENPEKFEELLSRNPELAQSIMSRAGNPSMISDYSSGRYFQSQRSISPSRTSQSTSPVRRPAHQQRNMRSINASFDDLEKEVQTDWYRNNFGTSRYSQFMDDGRSKSRSPVRQLRDQDSVADPMKISTILPKLPEFNTSKVLFQNFGTKENVPPPPPHKSTTSRYSNTSNTSAGSGYGTSMTSISTSSDRDHQSYYSKKSFSPFPKKKAPPKNYDEEIDGLSYRTNELRLNSSNNSNRSW</sequence>
<dbReference type="EMBL" id="BTFZ01000011">
    <property type="protein sequence ID" value="GMM37153.1"/>
    <property type="molecule type" value="Genomic_DNA"/>
</dbReference>
<feature type="compositionally biased region" description="Low complexity" evidence="1">
    <location>
        <begin position="421"/>
        <end position="433"/>
    </location>
</feature>
<feature type="region of interest" description="Disordered" evidence="1">
    <location>
        <begin position="407"/>
        <end position="501"/>
    </location>
</feature>